<reference evidence="2" key="1">
    <citation type="submission" date="2020-05" db="EMBL/GenBank/DDBJ databases">
        <authorList>
            <person name="Chiriac C."/>
            <person name="Salcher M."/>
            <person name="Ghai R."/>
            <person name="Kavagutti S V."/>
        </authorList>
    </citation>
    <scope>NUCLEOTIDE SEQUENCE</scope>
</reference>
<proteinExistence type="predicted"/>
<dbReference type="InterPro" id="IPR004045">
    <property type="entry name" value="Glutathione_S-Trfase_N"/>
</dbReference>
<protein>
    <submittedName>
        <fullName evidence="2">Unannotated protein</fullName>
    </submittedName>
</protein>
<dbReference type="AlphaFoldDB" id="A0A6J7CNJ6"/>
<feature type="domain" description="GST N-terminal" evidence="1">
    <location>
        <begin position="18"/>
        <end position="93"/>
    </location>
</feature>
<evidence type="ECO:0000313" key="2">
    <source>
        <dbReference type="EMBL" id="CAB4858585.1"/>
    </source>
</evidence>
<accession>A0A6J7CNJ6</accession>
<organism evidence="2">
    <name type="scientific">freshwater metagenome</name>
    <dbReference type="NCBI Taxonomy" id="449393"/>
    <lineage>
        <taxon>unclassified sequences</taxon>
        <taxon>metagenomes</taxon>
        <taxon>ecological metagenomes</taxon>
    </lineage>
</organism>
<name>A0A6J7CNJ6_9ZZZZ</name>
<dbReference type="InterPro" id="IPR036249">
    <property type="entry name" value="Thioredoxin-like_sf"/>
</dbReference>
<evidence type="ECO:0000259" key="1">
    <source>
        <dbReference type="Pfam" id="PF13417"/>
    </source>
</evidence>
<dbReference type="SUPFAM" id="SSF52833">
    <property type="entry name" value="Thioredoxin-like"/>
    <property type="match status" value="1"/>
</dbReference>
<dbReference type="EMBL" id="CAFBLU010000001">
    <property type="protein sequence ID" value="CAB4858585.1"/>
    <property type="molecule type" value="Genomic_DNA"/>
</dbReference>
<sequence>MKIYVCYGTFPIKGHGHVCRNAHEALLAAGYSPQVVRSYGFGPLPKWLNFAKGRREVRELTGQQWVPVLVADDGEVIQGSGDIIGWAEAHPNPSR</sequence>
<gene>
    <name evidence="2" type="ORF">UFOPK3444_00042</name>
</gene>
<dbReference type="Pfam" id="PF13417">
    <property type="entry name" value="GST_N_3"/>
    <property type="match status" value="1"/>
</dbReference>